<dbReference type="SUPFAM" id="SSF55424">
    <property type="entry name" value="FAD/NAD-linked reductases, dimerisation (C-terminal) domain"/>
    <property type="match status" value="1"/>
</dbReference>
<keyword evidence="6" id="KW-0676">Redox-active center</keyword>
<gene>
    <name evidence="8" type="ORF">FYJ24_04770</name>
</gene>
<dbReference type="SUPFAM" id="SSF52821">
    <property type="entry name" value="Rhodanese/Cell cycle control phosphatase"/>
    <property type="match status" value="1"/>
</dbReference>
<protein>
    <submittedName>
        <fullName evidence="8">Pyridine nucleotide-disulfide oxidoreductase</fullName>
    </submittedName>
</protein>
<comment type="similarity">
    <text evidence="2">Belongs to the class-III pyridine nucleotide-disulfide oxidoreductase family.</text>
</comment>
<dbReference type="Pfam" id="PF00581">
    <property type="entry name" value="Rhodanese"/>
    <property type="match status" value="1"/>
</dbReference>
<reference evidence="8 9" key="1">
    <citation type="submission" date="2019-08" db="EMBL/GenBank/DDBJ databases">
        <title>In-depth cultivation of the pig gut microbiome towards novel bacterial diversity and tailored functional studies.</title>
        <authorList>
            <person name="Wylensek D."/>
            <person name="Hitch T.C.A."/>
            <person name="Clavel T."/>
        </authorList>
    </citation>
    <scope>NUCLEOTIDE SEQUENCE [LARGE SCALE GENOMIC DNA]</scope>
    <source>
        <strain evidence="8 9">WB03_NA08</strain>
    </source>
</reference>
<evidence type="ECO:0000256" key="1">
    <source>
        <dbReference type="ARBA" id="ARBA00001974"/>
    </source>
</evidence>
<dbReference type="Gene3D" id="3.40.250.10">
    <property type="entry name" value="Rhodanese-like domain"/>
    <property type="match status" value="1"/>
</dbReference>
<dbReference type="GO" id="GO:0016491">
    <property type="term" value="F:oxidoreductase activity"/>
    <property type="evidence" value="ECO:0007669"/>
    <property type="project" value="UniProtKB-KW"/>
</dbReference>
<keyword evidence="3" id="KW-0285">Flavoprotein</keyword>
<sequence length="540" mass="56804">MRLIVVGGVAAGMSAAARARRLDESAEIIVLERGPHVSFANCGLPYFVGGEIPNESDLLVQTPQSLQQSLNLDVRVNHEVTAVDTAAKVITVNGYSLKYDALVLAPGATAVRPPIPGLDLPHVHTLRSVGDAVEVASVAKQPGNAVILGAGFIGVEAAEALAFRGWNVSIVELAEHVLPPVEREIASIATRELERLGIHVIAGVGASEVSATQVLLTDGRQLDADLIILSAGVRPDTEIFADAGIETKNGAIVIDRHGRTSAPHVWAAGDAAVLHDMNRPVALAGPANRGGRYIADDIFTPELARKFPTPLGTAIVRIGKLTVAMTGANRAALAGRTYHTIHLHPTQHAGYFPGAQAMSLLVHYGVDGTVMGAQAAGTDGVDKRIDVLATAIRAGMTVDDLIDLDLSYAPPYGSAKDAINMAGMIGQNVLDGEIRLWYASDLPWAQENALIIDVRSEAEFASGHLPGALCVPHTQIRARLDQITAAADGRPIRLICKSGMRSYLAYRILAQQGIDVATFSGGMTTLADTLGPTLVVEKGM</sequence>
<dbReference type="InterPro" id="IPR036188">
    <property type="entry name" value="FAD/NAD-bd_sf"/>
</dbReference>
<evidence type="ECO:0000256" key="3">
    <source>
        <dbReference type="ARBA" id="ARBA00022630"/>
    </source>
</evidence>
<dbReference type="Pfam" id="PF02852">
    <property type="entry name" value="Pyr_redox_dim"/>
    <property type="match status" value="1"/>
</dbReference>
<dbReference type="Gene3D" id="3.50.50.60">
    <property type="entry name" value="FAD/NAD(P)-binding domain"/>
    <property type="match status" value="2"/>
</dbReference>
<dbReference type="InterPro" id="IPR050260">
    <property type="entry name" value="FAD-bd_OxRdtase"/>
</dbReference>
<dbReference type="InterPro" id="IPR036873">
    <property type="entry name" value="Rhodanese-like_dom_sf"/>
</dbReference>
<evidence type="ECO:0000313" key="8">
    <source>
        <dbReference type="EMBL" id="MSS84089.1"/>
    </source>
</evidence>
<dbReference type="PRINTS" id="PR00368">
    <property type="entry name" value="FADPNR"/>
</dbReference>
<feature type="domain" description="Rhodanese" evidence="7">
    <location>
        <begin position="445"/>
        <end position="535"/>
    </location>
</feature>
<proteinExistence type="inferred from homology"/>
<dbReference type="PROSITE" id="PS50206">
    <property type="entry name" value="RHODANESE_3"/>
    <property type="match status" value="1"/>
</dbReference>
<organism evidence="8 9">
    <name type="scientific">Scrofimicrobium canadense</name>
    <dbReference type="NCBI Taxonomy" id="2652290"/>
    <lineage>
        <taxon>Bacteria</taxon>
        <taxon>Bacillati</taxon>
        <taxon>Actinomycetota</taxon>
        <taxon>Actinomycetes</taxon>
        <taxon>Actinomycetales</taxon>
        <taxon>Actinomycetaceae</taxon>
        <taxon>Scrofimicrobium</taxon>
    </lineage>
</organism>
<dbReference type="InterPro" id="IPR016156">
    <property type="entry name" value="FAD/NAD-linked_Rdtase_dimer_sf"/>
</dbReference>
<dbReference type="Pfam" id="PF07992">
    <property type="entry name" value="Pyr_redox_2"/>
    <property type="match status" value="1"/>
</dbReference>
<name>A0A6N7VQR5_9ACTO</name>
<dbReference type="AlphaFoldDB" id="A0A6N7VQR5"/>
<comment type="caution">
    <text evidence="8">The sequence shown here is derived from an EMBL/GenBank/DDBJ whole genome shotgun (WGS) entry which is preliminary data.</text>
</comment>
<accession>A0A6N7VQR5</accession>
<dbReference type="PRINTS" id="PR00411">
    <property type="entry name" value="PNDRDTASEI"/>
</dbReference>
<dbReference type="PANTHER" id="PTHR43429">
    <property type="entry name" value="PYRIDINE NUCLEOTIDE-DISULFIDE OXIDOREDUCTASE DOMAIN-CONTAINING"/>
    <property type="match status" value="1"/>
</dbReference>
<dbReference type="PANTHER" id="PTHR43429:SF1">
    <property type="entry name" value="NAD(P)H SULFUR OXIDOREDUCTASE (COA-DEPENDENT)"/>
    <property type="match status" value="1"/>
</dbReference>
<dbReference type="RefSeq" id="WP_318656545.1">
    <property type="nucleotide sequence ID" value="NZ_VULO01000005.1"/>
</dbReference>
<evidence type="ECO:0000256" key="2">
    <source>
        <dbReference type="ARBA" id="ARBA00009130"/>
    </source>
</evidence>
<evidence type="ECO:0000256" key="6">
    <source>
        <dbReference type="ARBA" id="ARBA00023284"/>
    </source>
</evidence>
<comment type="cofactor">
    <cofactor evidence="1">
        <name>FAD</name>
        <dbReference type="ChEBI" id="CHEBI:57692"/>
    </cofactor>
</comment>
<evidence type="ECO:0000256" key="4">
    <source>
        <dbReference type="ARBA" id="ARBA00022827"/>
    </source>
</evidence>
<dbReference type="Proteomes" id="UP000470875">
    <property type="component" value="Unassembled WGS sequence"/>
</dbReference>
<dbReference type="InterPro" id="IPR023753">
    <property type="entry name" value="FAD/NAD-binding_dom"/>
</dbReference>
<keyword evidence="9" id="KW-1185">Reference proteome</keyword>
<evidence type="ECO:0000313" key="9">
    <source>
        <dbReference type="Proteomes" id="UP000470875"/>
    </source>
</evidence>
<keyword evidence="5" id="KW-0560">Oxidoreductase</keyword>
<evidence type="ECO:0000256" key="5">
    <source>
        <dbReference type="ARBA" id="ARBA00023002"/>
    </source>
</evidence>
<keyword evidence="4" id="KW-0274">FAD</keyword>
<evidence type="ECO:0000259" key="7">
    <source>
        <dbReference type="PROSITE" id="PS50206"/>
    </source>
</evidence>
<dbReference type="SUPFAM" id="SSF51905">
    <property type="entry name" value="FAD/NAD(P)-binding domain"/>
    <property type="match status" value="2"/>
</dbReference>
<dbReference type="EMBL" id="VULO01000005">
    <property type="protein sequence ID" value="MSS84089.1"/>
    <property type="molecule type" value="Genomic_DNA"/>
</dbReference>
<dbReference type="InterPro" id="IPR004099">
    <property type="entry name" value="Pyr_nucl-diS_OxRdtase_dimer"/>
</dbReference>
<dbReference type="InterPro" id="IPR001763">
    <property type="entry name" value="Rhodanese-like_dom"/>
</dbReference>
<dbReference type="SMART" id="SM00450">
    <property type="entry name" value="RHOD"/>
    <property type="match status" value="1"/>
</dbReference>